<dbReference type="RefSeq" id="WP_068761652.1">
    <property type="nucleotide sequence ID" value="NZ_LXIE01000012.1"/>
</dbReference>
<name>A0A1A9LDX9_9FLAO</name>
<sequence length="243" mass="26935">MKTLLVTIMSVFLFAFSCKDDAKTEQLNGLEGEVAEALDDAGIKAEDFIGNINELLTLEMAAKATGLPASEAETKHSKFSSLESLKYVWGSNRTRKVEVMKGNFMDVPLENVIELSWVKNTTLKQFKHDYHNPTPEEIKNAEAAMEKKMTELESDGKATPEQTNTASGIAKNSISKFKVNEVSNLGDYAVFVDSGIMGVTTRDLKVFYKGLSFTLRVDLSDDMQDNDQKAVTAAKMIIEEKLK</sequence>
<dbReference type="OrthoDB" id="1335707at2"/>
<dbReference type="EMBL" id="LXIE01000012">
    <property type="protein sequence ID" value="OAD91478.1"/>
    <property type="molecule type" value="Genomic_DNA"/>
</dbReference>
<protein>
    <submittedName>
        <fullName evidence="1">Uncharacterized protein</fullName>
    </submittedName>
</protein>
<dbReference type="AlphaFoldDB" id="A0A1A9LDX9"/>
<dbReference type="Proteomes" id="UP000077552">
    <property type="component" value="Unassembled WGS sequence"/>
</dbReference>
<gene>
    <name evidence="1" type="ORF">A7A78_03000</name>
</gene>
<evidence type="ECO:0000313" key="1">
    <source>
        <dbReference type="EMBL" id="OAD91478.1"/>
    </source>
</evidence>
<accession>A0A1A9LDX9</accession>
<keyword evidence="2" id="KW-1185">Reference proteome</keyword>
<dbReference type="PROSITE" id="PS51257">
    <property type="entry name" value="PROKAR_LIPOPROTEIN"/>
    <property type="match status" value="1"/>
</dbReference>
<evidence type="ECO:0000313" key="2">
    <source>
        <dbReference type="Proteomes" id="UP000077552"/>
    </source>
</evidence>
<reference evidence="1 2" key="1">
    <citation type="submission" date="2016-05" db="EMBL/GenBank/DDBJ databases">
        <title>Genome sequencing of Vitellibacter soesokkakensis RSSK-12.</title>
        <authorList>
            <person name="Thevarajoo S."/>
            <person name="Selvaratnam C."/>
            <person name="Goh K.M."/>
            <person name="Chan K.-G."/>
            <person name="Chong C.S."/>
        </authorList>
    </citation>
    <scope>NUCLEOTIDE SEQUENCE [LARGE SCALE GENOMIC DNA]</scope>
    <source>
        <strain evidence="1 2">RSSK-12</strain>
    </source>
</reference>
<proteinExistence type="predicted"/>
<organism evidence="1 2">
    <name type="scientific">Aequorivita soesokkakensis</name>
    <dbReference type="NCBI Taxonomy" id="1385699"/>
    <lineage>
        <taxon>Bacteria</taxon>
        <taxon>Pseudomonadati</taxon>
        <taxon>Bacteroidota</taxon>
        <taxon>Flavobacteriia</taxon>
        <taxon>Flavobacteriales</taxon>
        <taxon>Flavobacteriaceae</taxon>
        <taxon>Aequorivita</taxon>
    </lineage>
</organism>
<comment type="caution">
    <text evidence="1">The sequence shown here is derived from an EMBL/GenBank/DDBJ whole genome shotgun (WGS) entry which is preliminary data.</text>
</comment>
<dbReference type="STRING" id="1385699.A7A78_03000"/>